<dbReference type="InterPro" id="IPR011006">
    <property type="entry name" value="CheY-like_superfamily"/>
</dbReference>
<feature type="coiled-coil region" evidence="2">
    <location>
        <begin position="118"/>
        <end position="152"/>
    </location>
</feature>
<dbReference type="SMART" id="SM00471">
    <property type="entry name" value="HDc"/>
    <property type="match status" value="1"/>
</dbReference>
<reference evidence="5 6" key="1">
    <citation type="submission" date="2021-09" db="EMBL/GenBank/DDBJ databases">
        <title>Aeromonas schubertii isolated from Asian sea bass.</title>
        <authorList>
            <person name="Pinpimai K."/>
        </authorList>
    </citation>
    <scope>NUCLEOTIDE SEQUENCE [LARGE SCALE GENOMIC DNA]</scope>
    <source>
        <strain evidence="5 6">CHULA2021a</strain>
    </source>
</reference>
<sequence>MNETILVVDDNPENRAVLIGLLKPHYRILVAVNGAQALEICQRSQPELVLLDVMMPELDGYEVCRRLKEHPELAEIPVIFLTAKSQIEDEEMGFSVGAVDYIMKPISPPILLSRVRTHIRLRQARAALARQNEVLEQRVKARTHELEVLQDAIIVAMASLAETRDNETGNHIRRTQHYIRALALQLVADGHHREQLTPSAIELLFKSAPLHDVGKVGIPDEVLLKPGKLTSDEFEVMKSHTTQGLNVLKTVENALDFKCDFLRLANEIAYCHQEKWDGSGYPQGLKGEVIPLSARLMSVADVYDALISRRVYKPAFTHEKAVEIIREGRGQHFDPQVVDAFLAIEGHFQEIARQYQDEECPQQDVRPLAG</sequence>
<dbReference type="Gene3D" id="3.40.50.2300">
    <property type="match status" value="1"/>
</dbReference>
<name>A0ABS7VCP0_9GAMM</name>
<dbReference type="Proteomes" id="UP000774958">
    <property type="component" value="Unassembled WGS sequence"/>
</dbReference>
<evidence type="ECO:0000259" key="3">
    <source>
        <dbReference type="PROSITE" id="PS50110"/>
    </source>
</evidence>
<dbReference type="InterPro" id="IPR003607">
    <property type="entry name" value="HD/PDEase_dom"/>
</dbReference>
<organism evidence="5 6">
    <name type="scientific">Aeromonas schubertii</name>
    <dbReference type="NCBI Taxonomy" id="652"/>
    <lineage>
        <taxon>Bacteria</taxon>
        <taxon>Pseudomonadati</taxon>
        <taxon>Pseudomonadota</taxon>
        <taxon>Gammaproteobacteria</taxon>
        <taxon>Aeromonadales</taxon>
        <taxon>Aeromonadaceae</taxon>
        <taxon>Aeromonas</taxon>
    </lineage>
</organism>
<feature type="domain" description="HD-GYP" evidence="4">
    <location>
        <begin position="146"/>
        <end position="357"/>
    </location>
</feature>
<feature type="modified residue" description="4-aspartylphosphate" evidence="1">
    <location>
        <position position="52"/>
    </location>
</feature>
<dbReference type="PROSITE" id="PS51832">
    <property type="entry name" value="HD_GYP"/>
    <property type="match status" value="1"/>
</dbReference>
<dbReference type="PROSITE" id="PS50110">
    <property type="entry name" value="RESPONSE_REGULATORY"/>
    <property type="match status" value="1"/>
</dbReference>
<dbReference type="Pfam" id="PF00072">
    <property type="entry name" value="Response_reg"/>
    <property type="match status" value="1"/>
</dbReference>
<keyword evidence="1" id="KW-0597">Phosphoprotein</keyword>
<comment type="caution">
    <text evidence="5">The sequence shown here is derived from an EMBL/GenBank/DDBJ whole genome shotgun (WGS) entry which is preliminary data.</text>
</comment>
<dbReference type="EMBL" id="JAIRBT010000017">
    <property type="protein sequence ID" value="MBZ6067149.1"/>
    <property type="molecule type" value="Genomic_DNA"/>
</dbReference>
<evidence type="ECO:0000256" key="1">
    <source>
        <dbReference type="PROSITE-ProRule" id="PRU00169"/>
    </source>
</evidence>
<dbReference type="InterPro" id="IPR001789">
    <property type="entry name" value="Sig_transdc_resp-reg_receiver"/>
</dbReference>
<keyword evidence="2" id="KW-0175">Coiled coil</keyword>
<gene>
    <name evidence="5" type="ORF">LA374_13170</name>
</gene>
<dbReference type="PANTHER" id="PTHR45228">
    <property type="entry name" value="CYCLIC DI-GMP PHOSPHODIESTERASE TM_0186-RELATED"/>
    <property type="match status" value="1"/>
</dbReference>
<evidence type="ECO:0000256" key="2">
    <source>
        <dbReference type="SAM" id="Coils"/>
    </source>
</evidence>
<dbReference type="InterPro" id="IPR037522">
    <property type="entry name" value="HD_GYP_dom"/>
</dbReference>
<accession>A0ABS7VCP0</accession>
<evidence type="ECO:0000259" key="4">
    <source>
        <dbReference type="PROSITE" id="PS51832"/>
    </source>
</evidence>
<dbReference type="CDD" id="cd00077">
    <property type="entry name" value="HDc"/>
    <property type="match status" value="1"/>
</dbReference>
<feature type="domain" description="Response regulatory" evidence="3">
    <location>
        <begin position="4"/>
        <end position="119"/>
    </location>
</feature>
<proteinExistence type="predicted"/>
<dbReference type="SUPFAM" id="SSF109604">
    <property type="entry name" value="HD-domain/PDEase-like"/>
    <property type="match status" value="1"/>
</dbReference>
<keyword evidence="6" id="KW-1185">Reference proteome</keyword>
<dbReference type="RefSeq" id="WP_224163046.1">
    <property type="nucleotide sequence ID" value="NZ_JAIRBT010000017.1"/>
</dbReference>
<dbReference type="SMART" id="SM00448">
    <property type="entry name" value="REC"/>
    <property type="match status" value="1"/>
</dbReference>
<evidence type="ECO:0000313" key="5">
    <source>
        <dbReference type="EMBL" id="MBZ6067149.1"/>
    </source>
</evidence>
<dbReference type="InterPro" id="IPR052020">
    <property type="entry name" value="Cyclic_di-GMP/3'3'-cGAMP_PDE"/>
</dbReference>
<evidence type="ECO:0000313" key="6">
    <source>
        <dbReference type="Proteomes" id="UP000774958"/>
    </source>
</evidence>
<dbReference type="PANTHER" id="PTHR45228:SF5">
    <property type="entry name" value="CYCLIC DI-GMP PHOSPHODIESTERASE VC_1348-RELATED"/>
    <property type="match status" value="1"/>
</dbReference>
<dbReference type="Pfam" id="PF13487">
    <property type="entry name" value="HD_5"/>
    <property type="match status" value="1"/>
</dbReference>
<dbReference type="CDD" id="cd19920">
    <property type="entry name" value="REC_PA4781-like"/>
    <property type="match status" value="1"/>
</dbReference>
<dbReference type="Gene3D" id="1.10.3210.10">
    <property type="entry name" value="Hypothetical protein af1432"/>
    <property type="match status" value="1"/>
</dbReference>
<protein>
    <submittedName>
        <fullName evidence="5">Two-component system response regulator</fullName>
    </submittedName>
</protein>
<dbReference type="SUPFAM" id="SSF52172">
    <property type="entry name" value="CheY-like"/>
    <property type="match status" value="1"/>
</dbReference>